<dbReference type="PIRSF" id="PIRSF000097">
    <property type="entry name" value="AKR"/>
    <property type="match status" value="1"/>
</dbReference>
<evidence type="ECO:0000256" key="5">
    <source>
        <dbReference type="PIRSR" id="PIRSR000097-2"/>
    </source>
</evidence>
<dbReference type="SUPFAM" id="SSF51430">
    <property type="entry name" value="NAD(P)-linked oxidoreductase"/>
    <property type="match status" value="1"/>
</dbReference>
<evidence type="ECO:0000256" key="3">
    <source>
        <dbReference type="ARBA" id="ARBA00023002"/>
    </source>
</evidence>
<dbReference type="InterPro" id="IPR020471">
    <property type="entry name" value="AKR"/>
</dbReference>
<protein>
    <submittedName>
        <fullName evidence="8">NADP-dependent oxidoreductase domain-containing protein</fullName>
    </submittedName>
</protein>
<comment type="caution">
    <text evidence="8">The sequence shown here is derived from an EMBL/GenBank/DDBJ whole genome shotgun (WGS) entry which is preliminary data.</text>
</comment>
<proteinExistence type="inferred from homology"/>
<dbReference type="Proteomes" id="UP000193986">
    <property type="component" value="Unassembled WGS sequence"/>
</dbReference>
<dbReference type="PROSITE" id="PS00062">
    <property type="entry name" value="ALDOKETO_REDUCTASE_2"/>
    <property type="match status" value="1"/>
</dbReference>
<evidence type="ECO:0000259" key="7">
    <source>
        <dbReference type="Pfam" id="PF00248"/>
    </source>
</evidence>
<evidence type="ECO:0000313" key="9">
    <source>
        <dbReference type="Proteomes" id="UP000193986"/>
    </source>
</evidence>
<accession>A0A1Y2ASI1</accession>
<dbReference type="EMBL" id="MCFC01000056">
    <property type="protein sequence ID" value="ORY25538.1"/>
    <property type="molecule type" value="Genomic_DNA"/>
</dbReference>
<feature type="domain" description="NADP-dependent oxidoreductase" evidence="7">
    <location>
        <begin position="28"/>
        <end position="195"/>
    </location>
</feature>
<dbReference type="AlphaFoldDB" id="A0A1Y2ASI1"/>
<organism evidence="8 9">
    <name type="scientific">Naematelia encephala</name>
    <dbReference type="NCBI Taxonomy" id="71784"/>
    <lineage>
        <taxon>Eukaryota</taxon>
        <taxon>Fungi</taxon>
        <taxon>Dikarya</taxon>
        <taxon>Basidiomycota</taxon>
        <taxon>Agaricomycotina</taxon>
        <taxon>Tremellomycetes</taxon>
        <taxon>Tremellales</taxon>
        <taxon>Naemateliaceae</taxon>
        <taxon>Naematelia</taxon>
    </lineage>
</organism>
<evidence type="ECO:0000256" key="2">
    <source>
        <dbReference type="ARBA" id="ARBA00022857"/>
    </source>
</evidence>
<dbReference type="PANTHER" id="PTHR43827:SF3">
    <property type="entry name" value="NADP-DEPENDENT OXIDOREDUCTASE DOMAIN-CONTAINING PROTEIN"/>
    <property type="match status" value="1"/>
</dbReference>
<reference evidence="8 9" key="1">
    <citation type="submission" date="2016-07" db="EMBL/GenBank/DDBJ databases">
        <title>Pervasive Adenine N6-methylation of Active Genes in Fungi.</title>
        <authorList>
            <consortium name="DOE Joint Genome Institute"/>
            <person name="Mondo S.J."/>
            <person name="Dannebaum R.O."/>
            <person name="Kuo R.C."/>
            <person name="Labutti K."/>
            <person name="Haridas S."/>
            <person name="Kuo A."/>
            <person name="Salamov A."/>
            <person name="Ahrendt S.R."/>
            <person name="Lipzen A."/>
            <person name="Sullivan W."/>
            <person name="Andreopoulos W.B."/>
            <person name="Clum A."/>
            <person name="Lindquist E."/>
            <person name="Daum C."/>
            <person name="Ramamoorthy G.K."/>
            <person name="Gryganskyi A."/>
            <person name="Culley D."/>
            <person name="Magnuson J.K."/>
            <person name="James T.Y."/>
            <person name="O'Malley M.A."/>
            <person name="Stajich J.E."/>
            <person name="Spatafora J.W."/>
            <person name="Visel A."/>
            <person name="Grigoriev I.V."/>
        </authorList>
    </citation>
    <scope>NUCLEOTIDE SEQUENCE [LARGE SCALE GENOMIC DNA]</scope>
    <source>
        <strain evidence="8 9">68-887.2</strain>
    </source>
</reference>
<evidence type="ECO:0000256" key="1">
    <source>
        <dbReference type="ARBA" id="ARBA00007905"/>
    </source>
</evidence>
<dbReference type="InterPro" id="IPR023210">
    <property type="entry name" value="NADP_OxRdtase_dom"/>
</dbReference>
<dbReference type="FunCoup" id="A0A1Y2ASI1">
    <property type="interactions" value="181"/>
</dbReference>
<dbReference type="InterPro" id="IPR036812">
    <property type="entry name" value="NAD(P)_OxRdtase_dom_sf"/>
</dbReference>
<dbReference type="CDD" id="cd19120">
    <property type="entry name" value="AKR_AKR3C2-3"/>
    <property type="match status" value="1"/>
</dbReference>
<name>A0A1Y2ASI1_9TREE</name>
<comment type="similarity">
    <text evidence="1">Belongs to the aldo/keto reductase family.</text>
</comment>
<dbReference type="STRING" id="71784.A0A1Y2ASI1"/>
<keyword evidence="3" id="KW-0560">Oxidoreductase</keyword>
<evidence type="ECO:0000256" key="4">
    <source>
        <dbReference type="PIRSR" id="PIRSR000097-1"/>
    </source>
</evidence>
<gene>
    <name evidence="8" type="ORF">BCR39DRAFT_543929</name>
</gene>
<keyword evidence="9" id="KW-1185">Reference proteome</keyword>
<dbReference type="PRINTS" id="PR00069">
    <property type="entry name" value="ALDKETRDTASE"/>
</dbReference>
<sequence length="291" mass="32167">MVFSPTITLNDKSTIPAIGYGIGTTHFKSECTEHVVSALKTGYRYLDCAQQYTNSASVGDALKQWDGKREDLFILTKFGITGQTVDPREVLDEELKKLGVDYVDLFLVHNPFYAEPNGLVGTWKILESLVESGKTRSIGVSNFREEDLLEMESEWKIPPAVNQIEYHPYVAHIPAYKRLLALCAKHNIIIQCYGPSTPIIRAPGGPVDHVIEDIASEEGSTVGQVLLQWAHQVTGGVVVTTSRQPARQKEQLEAITKLPPLSAAQLDAISEAGKLKTFRHFQPAVWNAAKP</sequence>
<dbReference type="Pfam" id="PF00248">
    <property type="entry name" value="Aldo_ket_red"/>
    <property type="match status" value="1"/>
</dbReference>
<dbReference type="InParanoid" id="A0A1Y2ASI1"/>
<evidence type="ECO:0000256" key="6">
    <source>
        <dbReference type="PIRSR" id="PIRSR000097-3"/>
    </source>
</evidence>
<dbReference type="OrthoDB" id="416253at2759"/>
<feature type="site" description="Lowers pKa of active site Tyr" evidence="6">
    <location>
        <position position="77"/>
    </location>
</feature>
<dbReference type="InterPro" id="IPR018170">
    <property type="entry name" value="Aldo/ket_reductase_CS"/>
</dbReference>
<evidence type="ECO:0000313" key="8">
    <source>
        <dbReference type="EMBL" id="ORY25538.1"/>
    </source>
</evidence>
<dbReference type="GO" id="GO:0016616">
    <property type="term" value="F:oxidoreductase activity, acting on the CH-OH group of donors, NAD or NADP as acceptor"/>
    <property type="evidence" value="ECO:0007669"/>
    <property type="project" value="UniProtKB-ARBA"/>
</dbReference>
<dbReference type="PANTHER" id="PTHR43827">
    <property type="entry name" value="2,5-DIKETO-D-GLUCONIC ACID REDUCTASE"/>
    <property type="match status" value="1"/>
</dbReference>
<feature type="binding site" evidence="5">
    <location>
        <position position="109"/>
    </location>
    <ligand>
        <name>substrate</name>
    </ligand>
</feature>
<dbReference type="GO" id="GO:0016652">
    <property type="term" value="F:oxidoreductase activity, acting on NAD(P)H as acceptor"/>
    <property type="evidence" value="ECO:0007669"/>
    <property type="project" value="InterPro"/>
</dbReference>
<dbReference type="InterPro" id="IPR044494">
    <property type="entry name" value="AKR3C2/3"/>
</dbReference>
<dbReference type="Gene3D" id="3.20.20.100">
    <property type="entry name" value="NADP-dependent oxidoreductase domain"/>
    <property type="match status" value="1"/>
</dbReference>
<keyword evidence="2" id="KW-0521">NADP</keyword>
<feature type="active site" description="Proton donor" evidence="4">
    <location>
        <position position="52"/>
    </location>
</feature>